<feature type="transmembrane region" description="Helical" evidence="6">
    <location>
        <begin position="150"/>
        <end position="168"/>
    </location>
</feature>
<dbReference type="InterPro" id="IPR020846">
    <property type="entry name" value="MFS_dom"/>
</dbReference>
<dbReference type="AlphaFoldDB" id="Q67FR1"/>
<dbReference type="PANTHER" id="PTHR23508">
    <property type="entry name" value="CARBOXYLIC ACID TRANSPORTER PROTEIN HOMOLOG"/>
    <property type="match status" value="1"/>
</dbReference>
<evidence type="ECO:0000256" key="2">
    <source>
        <dbReference type="ARBA" id="ARBA00022692"/>
    </source>
</evidence>
<evidence type="ECO:0000256" key="6">
    <source>
        <dbReference type="SAM" id="Phobius"/>
    </source>
</evidence>
<feature type="transmembrane region" description="Helical" evidence="6">
    <location>
        <begin position="60"/>
        <end position="80"/>
    </location>
</feature>
<dbReference type="EMBL" id="AY327575">
    <property type="protein sequence ID" value="AAP88289.2"/>
    <property type="molecule type" value="Genomic_DNA"/>
</dbReference>
<dbReference type="GO" id="GO:0046943">
    <property type="term" value="F:carboxylic acid transmembrane transporter activity"/>
    <property type="evidence" value="ECO:0007669"/>
    <property type="project" value="TreeGrafter"/>
</dbReference>
<feature type="domain" description="Major facilitator superfamily (MFS) profile" evidence="7">
    <location>
        <begin position="26"/>
        <end position="469"/>
    </location>
</feature>
<dbReference type="SUPFAM" id="SSF103473">
    <property type="entry name" value="MFS general substrate transporter"/>
    <property type="match status" value="1"/>
</dbReference>
<evidence type="ECO:0000256" key="4">
    <source>
        <dbReference type="ARBA" id="ARBA00023136"/>
    </source>
</evidence>
<accession>Q67FR1</accession>
<dbReference type="Gene3D" id="1.20.1250.20">
    <property type="entry name" value="MFS general substrate transporter like domains"/>
    <property type="match status" value="1"/>
</dbReference>
<keyword evidence="4 6" id="KW-0472">Membrane</keyword>
<geneLocation type="plasmid" evidence="8">
    <name>pMC1</name>
</geneLocation>
<dbReference type="InterPro" id="IPR036259">
    <property type="entry name" value="MFS_trans_sf"/>
</dbReference>
<protein>
    <submittedName>
        <fullName evidence="8">Aromatic compound MFS transporter</fullName>
    </submittedName>
</protein>
<proteinExistence type="predicted"/>
<evidence type="ECO:0000313" key="8">
    <source>
        <dbReference type="EMBL" id="AAP88289.2"/>
    </source>
</evidence>
<reference evidence="8" key="1">
    <citation type="journal article" date="2004" name="Appl. Environ. Microbiol.">
        <title>Localization and characterization of two novel genes encoding stereospecific dioxygenases catalyzing 2(2,4-dichlorophenoxy)propionate cleavage in Delftia acidovorans MC1.</title>
        <authorList>
            <person name="Schleinitz K.M."/>
            <person name="Kleinsteuber S."/>
            <person name="Vallaeys T."/>
            <person name="Babel W."/>
        </authorList>
    </citation>
    <scope>NUCLEOTIDE SEQUENCE</scope>
    <source>
        <strain evidence="8">MC1</strain>
        <plasmid evidence="8">pMC1</plasmid>
    </source>
</reference>
<dbReference type="PROSITE" id="PS50850">
    <property type="entry name" value="MFS"/>
    <property type="match status" value="1"/>
</dbReference>
<dbReference type="PANTHER" id="PTHR23508:SF10">
    <property type="entry name" value="CARBOXYLIC ACID TRANSPORTER PROTEIN HOMOLOG"/>
    <property type="match status" value="1"/>
</dbReference>
<sequence>MQQTGKQVDIHALAGHSRFNRFHGLVLWWCVLILVIDGYDLAVVGAALPSIMKNMGVDATSAGVMAGSALFGTMLGAIFLGTLADRIGRPRMIAVCVALFSVFTALTGLATEPIGFSVARFIAGLGIGGVLPIVTAQMGEFAPAKLRTRLVTMVFAGYSVGGILVALTAKQLIESHGWQWVFYVAGLPVLLIPLILKTMPESLSFLLKKGDQRQLGELAARLAPEQPNAAGTVYVGASTDRLHDAPVRTLFDAGRAFSTVMIWVACMTGLFMAYALNSELLADQAHGHGGIQPGLGPELRDRFQRRRDRGRDRRRPAERQVQYQACAGGVLRGRGCVAGCARVHEVDRAAVRRRVRGGRVHARNATAGLCLRWRFLSTGRAFDGRRLRVRCRPHRRHCRTDPDRLARVAEPAHRAELHGDRAGGRHRRGGGVVREPVARRVDPGQGRARSHRRSRPCGRGGIQIGNSTA</sequence>
<dbReference type="Pfam" id="PF07690">
    <property type="entry name" value="MFS_1"/>
    <property type="match status" value="1"/>
</dbReference>
<evidence type="ECO:0000259" key="7">
    <source>
        <dbReference type="PROSITE" id="PS50850"/>
    </source>
</evidence>
<reference evidence="8" key="2">
    <citation type="submission" date="2009-09" db="EMBL/GenBank/DDBJ databases">
        <title>Genetic background of enantiospecific 2,4-dichlorophenoxypropionate cleavage in Delftia acidovorans MC1.</title>
        <authorList>
            <person name="Schleinitz K.M."/>
            <person name="Kleinsteuber S."/>
            <person name="Vallaeys T."/>
            <person name="Babel W."/>
        </authorList>
    </citation>
    <scope>NUCLEOTIDE SEQUENCE</scope>
    <source>
        <strain evidence="8">MC1</strain>
        <plasmid evidence="8">pMC1</plasmid>
    </source>
</reference>
<feature type="transmembrane region" description="Helical" evidence="6">
    <location>
        <begin position="256"/>
        <end position="276"/>
    </location>
</feature>
<feature type="transmembrane region" description="Helical" evidence="6">
    <location>
        <begin position="26"/>
        <end position="48"/>
    </location>
</feature>
<keyword evidence="2 6" id="KW-0812">Transmembrane</keyword>
<reference evidence="8" key="3">
    <citation type="submission" date="2009-09" db="EMBL/GenBank/DDBJ databases">
        <title>Structural analysis of ISCR8, a subgroup of IS91-like elements.</title>
        <authorList>
            <person name="Schleinitz K.M."/>
            <person name="Vallaeys T."/>
            <person name="Kleinsteuber S."/>
        </authorList>
    </citation>
    <scope>NUCLEOTIDE SEQUENCE</scope>
    <source>
        <strain evidence="8">MC1</strain>
        <plasmid evidence="8">pMC1</plasmid>
    </source>
</reference>
<keyword evidence="8" id="KW-0614">Plasmid</keyword>
<dbReference type="GO" id="GO:0005886">
    <property type="term" value="C:plasma membrane"/>
    <property type="evidence" value="ECO:0007669"/>
    <property type="project" value="TreeGrafter"/>
</dbReference>
<evidence type="ECO:0000256" key="5">
    <source>
        <dbReference type="SAM" id="MobiDB-lite"/>
    </source>
</evidence>
<evidence type="ECO:0000256" key="3">
    <source>
        <dbReference type="ARBA" id="ARBA00022989"/>
    </source>
</evidence>
<organism evidence="8">
    <name type="scientific">Delftia acidovorans</name>
    <name type="common">Pseudomonas acidovorans</name>
    <name type="synonym">Comamonas acidovorans</name>
    <dbReference type="NCBI Taxonomy" id="80866"/>
    <lineage>
        <taxon>Bacteria</taxon>
        <taxon>Pseudomonadati</taxon>
        <taxon>Pseudomonadota</taxon>
        <taxon>Betaproteobacteria</taxon>
        <taxon>Burkholderiales</taxon>
        <taxon>Comamonadaceae</taxon>
        <taxon>Delftia</taxon>
    </lineage>
</organism>
<comment type="subcellular location">
    <subcellularLocation>
        <location evidence="1">Membrane</location>
        <topology evidence="1">Multi-pass membrane protein</topology>
    </subcellularLocation>
</comment>
<feature type="region of interest" description="Disordered" evidence="5">
    <location>
        <begin position="291"/>
        <end position="317"/>
    </location>
</feature>
<dbReference type="InterPro" id="IPR011701">
    <property type="entry name" value="MFS"/>
</dbReference>
<keyword evidence="3 6" id="KW-1133">Transmembrane helix</keyword>
<feature type="transmembrane region" description="Helical" evidence="6">
    <location>
        <begin position="180"/>
        <end position="199"/>
    </location>
</feature>
<name>Q67FR1_DELAC</name>
<feature type="transmembrane region" description="Helical" evidence="6">
    <location>
        <begin position="117"/>
        <end position="138"/>
    </location>
</feature>
<feature type="transmembrane region" description="Helical" evidence="6">
    <location>
        <begin position="92"/>
        <end position="111"/>
    </location>
</feature>
<feature type="region of interest" description="Disordered" evidence="5">
    <location>
        <begin position="440"/>
        <end position="469"/>
    </location>
</feature>
<evidence type="ECO:0000256" key="1">
    <source>
        <dbReference type="ARBA" id="ARBA00004141"/>
    </source>
</evidence>